<proteinExistence type="predicted"/>
<feature type="domain" description="NADPH-dependent reductive aminase-like C-terminal" evidence="2">
    <location>
        <begin position="2"/>
        <end position="98"/>
    </location>
</feature>
<evidence type="ECO:0000313" key="3">
    <source>
        <dbReference type="EMBL" id="QBI19609.1"/>
    </source>
</evidence>
<name>A0A411YEG9_9ACTN</name>
<dbReference type="KEGG" id="erz:ER308_08635"/>
<dbReference type="InterPro" id="IPR013328">
    <property type="entry name" value="6PGD_dom2"/>
</dbReference>
<dbReference type="OrthoDB" id="3185659at2"/>
<evidence type="ECO:0000259" key="2">
    <source>
        <dbReference type="Pfam" id="PF21761"/>
    </source>
</evidence>
<feature type="compositionally biased region" description="Basic and acidic residues" evidence="1">
    <location>
        <begin position="127"/>
        <end position="142"/>
    </location>
</feature>
<evidence type="ECO:0000313" key="4">
    <source>
        <dbReference type="Proteomes" id="UP000291469"/>
    </source>
</evidence>
<protein>
    <recommendedName>
        <fullName evidence="2">NADPH-dependent reductive aminase-like C-terminal domain-containing protein</fullName>
    </recommendedName>
</protein>
<keyword evidence="4" id="KW-1185">Reference proteome</keyword>
<organism evidence="3 4">
    <name type="scientific">Egibacter rhizosphaerae</name>
    <dbReference type="NCBI Taxonomy" id="1670831"/>
    <lineage>
        <taxon>Bacteria</taxon>
        <taxon>Bacillati</taxon>
        <taxon>Actinomycetota</taxon>
        <taxon>Nitriliruptoria</taxon>
        <taxon>Egibacterales</taxon>
        <taxon>Egibacteraceae</taxon>
        <taxon>Egibacter</taxon>
    </lineage>
</organism>
<evidence type="ECO:0000256" key="1">
    <source>
        <dbReference type="SAM" id="MobiDB-lite"/>
    </source>
</evidence>
<dbReference type="Pfam" id="PF21761">
    <property type="entry name" value="RedAm-like_C"/>
    <property type="match status" value="1"/>
</dbReference>
<reference evidence="3 4" key="1">
    <citation type="submission" date="2019-01" db="EMBL/GenBank/DDBJ databases">
        <title>Egibacter rhizosphaerae EGI 80759T.</title>
        <authorList>
            <person name="Chen D.-D."/>
            <person name="Tian Y."/>
            <person name="Jiao J.-Y."/>
            <person name="Zhang X.-T."/>
            <person name="Zhang Y.-G."/>
            <person name="Zhang Y."/>
            <person name="Xiao M."/>
            <person name="Shu W.-S."/>
            <person name="Li W.-J."/>
        </authorList>
    </citation>
    <scope>NUCLEOTIDE SEQUENCE [LARGE SCALE GENOMIC DNA]</scope>
    <source>
        <strain evidence="3 4">EGI 80759</strain>
    </source>
</reference>
<sequence>MDTEGIDVASFTPLVTEVLTEMVGFLPELAREIDEAVYPPDLGPLRTQAALMGDLIENREARGVDAQGLRHVQPLMNRRVASGHGEDGFSSLIEEIRRDHDYQRPAGGVNVQAPRCANPPQPAGRRGRCDRPCSSREGARCA</sequence>
<dbReference type="Gene3D" id="1.10.1040.10">
    <property type="entry name" value="N-(1-d-carboxylethyl)-l-norvaline Dehydrogenase, domain 2"/>
    <property type="match status" value="1"/>
</dbReference>
<feature type="region of interest" description="Disordered" evidence="1">
    <location>
        <begin position="103"/>
        <end position="142"/>
    </location>
</feature>
<dbReference type="Proteomes" id="UP000291469">
    <property type="component" value="Chromosome"/>
</dbReference>
<dbReference type="AlphaFoldDB" id="A0A411YEG9"/>
<accession>A0A411YEG9</accession>
<gene>
    <name evidence="3" type="ORF">ER308_08635</name>
</gene>
<dbReference type="EMBL" id="CP036402">
    <property type="protein sequence ID" value="QBI19609.1"/>
    <property type="molecule type" value="Genomic_DNA"/>
</dbReference>
<dbReference type="InterPro" id="IPR048666">
    <property type="entry name" value="RedAm-like_C"/>
</dbReference>